<dbReference type="GO" id="GO:0051087">
    <property type="term" value="F:protein-folding chaperone binding"/>
    <property type="evidence" value="ECO:0007669"/>
    <property type="project" value="InterPro"/>
</dbReference>
<feature type="region of interest" description="Disordered" evidence="1">
    <location>
        <begin position="1"/>
        <end position="22"/>
    </location>
</feature>
<evidence type="ECO:0000313" key="4">
    <source>
        <dbReference type="Proteomes" id="UP000026962"/>
    </source>
</evidence>
<dbReference type="Gramene" id="OPUNC11G12210.1">
    <property type="protein sequence ID" value="OPUNC11G12210.1"/>
    <property type="gene ID" value="OPUNC11G12210"/>
</dbReference>
<accession>A0A0E0MFP9</accession>
<keyword evidence="4" id="KW-1185">Reference proteome</keyword>
<dbReference type="PROSITE" id="PS50096">
    <property type="entry name" value="IQ"/>
    <property type="match status" value="1"/>
</dbReference>
<sequence length="94" mass="10059">MARRSFGGYGKNRPCSTLRQAATSPEEEEAAVLALQAAARGLLARRAVRALAVAEELMRLLLRLDAVRGARAYRRRVVARVLALQDAVDAGGAA</sequence>
<feature type="domain" description="BAG" evidence="2">
    <location>
        <begin position="50"/>
        <end position="90"/>
    </location>
</feature>
<reference evidence="3" key="1">
    <citation type="submission" date="2015-04" db="UniProtKB">
        <authorList>
            <consortium name="EnsemblPlants"/>
        </authorList>
    </citation>
    <scope>IDENTIFICATION</scope>
</reference>
<evidence type="ECO:0000313" key="3">
    <source>
        <dbReference type="EnsemblPlants" id="OPUNC11G12210.1"/>
    </source>
</evidence>
<dbReference type="SUPFAM" id="SSF63491">
    <property type="entry name" value="BAG domain"/>
    <property type="match status" value="1"/>
</dbReference>
<dbReference type="HOGENOM" id="CLU_2389939_0_0_1"/>
<organism evidence="3">
    <name type="scientific">Oryza punctata</name>
    <name type="common">Red rice</name>
    <dbReference type="NCBI Taxonomy" id="4537"/>
    <lineage>
        <taxon>Eukaryota</taxon>
        <taxon>Viridiplantae</taxon>
        <taxon>Streptophyta</taxon>
        <taxon>Embryophyta</taxon>
        <taxon>Tracheophyta</taxon>
        <taxon>Spermatophyta</taxon>
        <taxon>Magnoliopsida</taxon>
        <taxon>Liliopsida</taxon>
        <taxon>Poales</taxon>
        <taxon>Poaceae</taxon>
        <taxon>BOP clade</taxon>
        <taxon>Oryzoideae</taxon>
        <taxon>Oryzeae</taxon>
        <taxon>Oryzinae</taxon>
        <taxon>Oryza</taxon>
    </lineage>
</organism>
<name>A0A0E0MFP9_ORYPU</name>
<dbReference type="Proteomes" id="UP000026962">
    <property type="component" value="Chromosome 11"/>
</dbReference>
<reference evidence="3" key="2">
    <citation type="submission" date="2018-05" db="EMBL/GenBank/DDBJ databases">
        <title>OpunRS2 (Oryza punctata Reference Sequence Version 2).</title>
        <authorList>
            <person name="Zhang J."/>
            <person name="Kudrna D."/>
            <person name="Lee S."/>
            <person name="Talag J."/>
            <person name="Welchert J."/>
            <person name="Wing R.A."/>
        </authorList>
    </citation>
    <scope>NUCLEOTIDE SEQUENCE [LARGE SCALE GENOMIC DNA]</scope>
</reference>
<proteinExistence type="predicted"/>
<dbReference type="AlphaFoldDB" id="A0A0E0MFP9"/>
<protein>
    <recommendedName>
        <fullName evidence="2">BAG domain-containing protein</fullName>
    </recommendedName>
</protein>
<evidence type="ECO:0000259" key="2">
    <source>
        <dbReference type="Pfam" id="PF02179"/>
    </source>
</evidence>
<dbReference type="InterPro" id="IPR003103">
    <property type="entry name" value="BAG_domain"/>
</dbReference>
<evidence type="ECO:0000256" key="1">
    <source>
        <dbReference type="SAM" id="MobiDB-lite"/>
    </source>
</evidence>
<dbReference type="EnsemblPlants" id="OPUNC11G12210.1">
    <property type="protein sequence ID" value="OPUNC11G12210.1"/>
    <property type="gene ID" value="OPUNC11G12210"/>
</dbReference>
<dbReference type="Pfam" id="PF02179">
    <property type="entry name" value="BAG"/>
    <property type="match status" value="1"/>
</dbReference>